<evidence type="ECO:0000313" key="4">
    <source>
        <dbReference type="Proteomes" id="UP000823399"/>
    </source>
</evidence>
<keyword evidence="4" id="KW-1185">Reference proteome</keyword>
<evidence type="ECO:0000256" key="2">
    <source>
        <dbReference type="SAM" id="Phobius"/>
    </source>
</evidence>
<keyword evidence="2" id="KW-1133">Transmembrane helix</keyword>
<feature type="transmembrane region" description="Helical" evidence="2">
    <location>
        <begin position="42"/>
        <end position="63"/>
    </location>
</feature>
<organism evidence="3 4">
    <name type="scientific">Suillus discolor</name>
    <dbReference type="NCBI Taxonomy" id="1912936"/>
    <lineage>
        <taxon>Eukaryota</taxon>
        <taxon>Fungi</taxon>
        <taxon>Dikarya</taxon>
        <taxon>Basidiomycota</taxon>
        <taxon>Agaricomycotina</taxon>
        <taxon>Agaricomycetes</taxon>
        <taxon>Agaricomycetidae</taxon>
        <taxon>Boletales</taxon>
        <taxon>Suillineae</taxon>
        <taxon>Suillaceae</taxon>
        <taxon>Suillus</taxon>
    </lineage>
</organism>
<gene>
    <name evidence="3" type="ORF">F5147DRAFT_656210</name>
</gene>
<evidence type="ECO:0000313" key="3">
    <source>
        <dbReference type="EMBL" id="KAG2097972.1"/>
    </source>
</evidence>
<keyword evidence="2" id="KW-0472">Membrane</keyword>
<dbReference type="AlphaFoldDB" id="A0A9P7JQ67"/>
<dbReference type="Proteomes" id="UP000823399">
    <property type="component" value="Unassembled WGS sequence"/>
</dbReference>
<reference evidence="3" key="1">
    <citation type="journal article" date="2020" name="New Phytol.">
        <title>Comparative genomics reveals dynamic genome evolution in host specialist ectomycorrhizal fungi.</title>
        <authorList>
            <person name="Lofgren L.A."/>
            <person name="Nguyen N.H."/>
            <person name="Vilgalys R."/>
            <person name="Ruytinx J."/>
            <person name="Liao H.L."/>
            <person name="Branco S."/>
            <person name="Kuo A."/>
            <person name="LaButti K."/>
            <person name="Lipzen A."/>
            <person name="Andreopoulos W."/>
            <person name="Pangilinan J."/>
            <person name="Riley R."/>
            <person name="Hundley H."/>
            <person name="Na H."/>
            <person name="Barry K."/>
            <person name="Grigoriev I.V."/>
            <person name="Stajich J.E."/>
            <person name="Kennedy P.G."/>
        </authorList>
    </citation>
    <scope>NUCLEOTIDE SEQUENCE</scope>
    <source>
        <strain evidence="3">FC423</strain>
    </source>
</reference>
<name>A0A9P7JQ67_9AGAM</name>
<proteinExistence type="predicted"/>
<dbReference type="EMBL" id="JABBWM010000063">
    <property type="protein sequence ID" value="KAG2097972.1"/>
    <property type="molecule type" value="Genomic_DNA"/>
</dbReference>
<dbReference type="GeneID" id="64696341"/>
<comment type="caution">
    <text evidence="3">The sequence shown here is derived from an EMBL/GenBank/DDBJ whole genome shotgun (WGS) entry which is preliminary data.</text>
</comment>
<feature type="region of interest" description="Disordered" evidence="1">
    <location>
        <begin position="71"/>
        <end position="91"/>
    </location>
</feature>
<dbReference type="OrthoDB" id="10409296at2759"/>
<sequence>MTIRHKILNSKTRLMLRDVRPSVQPHVKYTRLFRKRARRSPVLLPIPAVSILIPLYVAAAVLLQHPGYHVHQHPLGPGTSSRRSPPVVDAPTLDDKKALYVTRRP</sequence>
<accession>A0A9P7JQ67</accession>
<keyword evidence="2" id="KW-0812">Transmembrane</keyword>
<protein>
    <submittedName>
        <fullName evidence="3">Uncharacterized protein</fullName>
    </submittedName>
</protein>
<evidence type="ECO:0000256" key="1">
    <source>
        <dbReference type="SAM" id="MobiDB-lite"/>
    </source>
</evidence>
<dbReference type="RefSeq" id="XP_041288730.1">
    <property type="nucleotide sequence ID" value="XM_041434082.1"/>
</dbReference>